<organism evidence="1">
    <name type="scientific">Anguilla anguilla</name>
    <name type="common">European freshwater eel</name>
    <name type="synonym">Muraena anguilla</name>
    <dbReference type="NCBI Taxonomy" id="7936"/>
    <lineage>
        <taxon>Eukaryota</taxon>
        <taxon>Metazoa</taxon>
        <taxon>Chordata</taxon>
        <taxon>Craniata</taxon>
        <taxon>Vertebrata</taxon>
        <taxon>Euteleostomi</taxon>
        <taxon>Actinopterygii</taxon>
        <taxon>Neopterygii</taxon>
        <taxon>Teleostei</taxon>
        <taxon>Anguilliformes</taxon>
        <taxon>Anguillidae</taxon>
        <taxon>Anguilla</taxon>
    </lineage>
</organism>
<name>A0A0E9PII5_ANGAN</name>
<accession>A0A0E9PII5</accession>
<dbReference type="AlphaFoldDB" id="A0A0E9PII5"/>
<protein>
    <submittedName>
        <fullName evidence="1">Uncharacterized protein</fullName>
    </submittedName>
</protein>
<dbReference type="EMBL" id="GBXM01104156">
    <property type="protein sequence ID" value="JAH04421.1"/>
    <property type="molecule type" value="Transcribed_RNA"/>
</dbReference>
<reference evidence="1" key="1">
    <citation type="submission" date="2014-11" db="EMBL/GenBank/DDBJ databases">
        <authorList>
            <person name="Amaro Gonzalez C."/>
        </authorList>
    </citation>
    <scope>NUCLEOTIDE SEQUENCE</scope>
</reference>
<proteinExistence type="predicted"/>
<reference evidence="1" key="2">
    <citation type="journal article" date="2015" name="Fish Shellfish Immunol.">
        <title>Early steps in the European eel (Anguilla anguilla)-Vibrio vulnificus interaction in the gills: Role of the RtxA13 toxin.</title>
        <authorList>
            <person name="Callol A."/>
            <person name="Pajuelo D."/>
            <person name="Ebbesson L."/>
            <person name="Teles M."/>
            <person name="MacKenzie S."/>
            <person name="Amaro C."/>
        </authorList>
    </citation>
    <scope>NUCLEOTIDE SEQUENCE</scope>
</reference>
<evidence type="ECO:0000313" key="1">
    <source>
        <dbReference type="EMBL" id="JAH04421.1"/>
    </source>
</evidence>
<sequence length="34" mass="3937">MLTQELSVLFKAADLQIRQKKIRKLAKAAVLKWP</sequence>